<sequence length="173" mass="18133">MPGTVTIGGIVLSATSVSDSGAWNSPSKRTEEGFEYSTYVRTQPLSASIEAWVPVEEYSKLQRLREGGKPFEASIGTVSVSKAKLDDLERQDEQDVSSHYKVSISITEVHEATVETAEISIETEGGASLGTAAGETPSSTAQPENSDGGQTEEETGGIAGSLSGIRESLSGVF</sequence>
<organism evidence="2 3">
    <name type="scientific">Halopenitus malekzadehii</name>
    <dbReference type="NCBI Taxonomy" id="1267564"/>
    <lineage>
        <taxon>Archaea</taxon>
        <taxon>Methanobacteriati</taxon>
        <taxon>Methanobacteriota</taxon>
        <taxon>Stenosarchaea group</taxon>
        <taxon>Halobacteria</taxon>
        <taxon>Halobacteriales</taxon>
        <taxon>Haloferacaceae</taxon>
        <taxon>Halopenitus</taxon>
    </lineage>
</organism>
<evidence type="ECO:0000313" key="2">
    <source>
        <dbReference type="EMBL" id="SEH61133.1"/>
    </source>
</evidence>
<name>A0A1H6JPA5_9EURY</name>
<evidence type="ECO:0000256" key="1">
    <source>
        <dbReference type="SAM" id="MobiDB-lite"/>
    </source>
</evidence>
<dbReference type="STRING" id="1267564.SAMN05192561_11274"/>
<keyword evidence="3" id="KW-1185">Reference proteome</keyword>
<dbReference type="EMBL" id="FNWU01000012">
    <property type="protein sequence ID" value="SEH61133.1"/>
    <property type="molecule type" value="Genomic_DNA"/>
</dbReference>
<feature type="compositionally biased region" description="Polar residues" evidence="1">
    <location>
        <begin position="136"/>
        <end position="149"/>
    </location>
</feature>
<dbReference type="RefSeq" id="WP_092817638.1">
    <property type="nucleotide sequence ID" value="NZ_FNWU01000012.1"/>
</dbReference>
<evidence type="ECO:0000313" key="3">
    <source>
        <dbReference type="Proteomes" id="UP000199215"/>
    </source>
</evidence>
<protein>
    <submittedName>
        <fullName evidence="2">Uncharacterized protein</fullName>
    </submittedName>
</protein>
<gene>
    <name evidence="2" type="ORF">SAMN05192561_11274</name>
</gene>
<reference evidence="2 3" key="1">
    <citation type="submission" date="2016-10" db="EMBL/GenBank/DDBJ databases">
        <authorList>
            <person name="de Groot N.N."/>
        </authorList>
    </citation>
    <scope>NUCLEOTIDE SEQUENCE [LARGE SCALE GENOMIC DNA]</scope>
    <source>
        <strain evidence="2 3">IBRC-M10418</strain>
    </source>
</reference>
<accession>A0A1H6JPA5</accession>
<proteinExistence type="predicted"/>
<dbReference type="Proteomes" id="UP000199215">
    <property type="component" value="Unassembled WGS sequence"/>
</dbReference>
<feature type="region of interest" description="Disordered" evidence="1">
    <location>
        <begin position="124"/>
        <end position="173"/>
    </location>
</feature>
<dbReference type="AlphaFoldDB" id="A0A1H6JPA5"/>